<evidence type="ECO:0000313" key="2">
    <source>
        <dbReference type="Proteomes" id="UP000215914"/>
    </source>
</evidence>
<reference evidence="1" key="2">
    <citation type="submission" date="2020-06" db="EMBL/GenBank/DDBJ databases">
        <title>Helianthus annuus Genome sequencing and assembly Release 2.</title>
        <authorList>
            <person name="Gouzy J."/>
            <person name="Langlade N."/>
            <person name="Munos S."/>
        </authorList>
    </citation>
    <scope>NUCLEOTIDE SEQUENCE</scope>
    <source>
        <tissue evidence="1">Leaves</tissue>
    </source>
</reference>
<comment type="caution">
    <text evidence="1">The sequence shown here is derived from an EMBL/GenBank/DDBJ whole genome shotgun (WGS) entry which is preliminary data.</text>
</comment>
<accession>A0A9K3J2Q9</accession>
<reference evidence="1" key="1">
    <citation type="journal article" date="2017" name="Nature">
        <title>The sunflower genome provides insights into oil metabolism, flowering and Asterid evolution.</title>
        <authorList>
            <person name="Badouin H."/>
            <person name="Gouzy J."/>
            <person name="Grassa C.J."/>
            <person name="Murat F."/>
            <person name="Staton S.E."/>
            <person name="Cottret L."/>
            <person name="Lelandais-Briere C."/>
            <person name="Owens G.L."/>
            <person name="Carrere S."/>
            <person name="Mayjonade B."/>
            <person name="Legrand L."/>
            <person name="Gill N."/>
            <person name="Kane N.C."/>
            <person name="Bowers J.E."/>
            <person name="Hubner S."/>
            <person name="Bellec A."/>
            <person name="Berard A."/>
            <person name="Berges H."/>
            <person name="Blanchet N."/>
            <person name="Boniface M.C."/>
            <person name="Brunel D."/>
            <person name="Catrice O."/>
            <person name="Chaidir N."/>
            <person name="Claudel C."/>
            <person name="Donnadieu C."/>
            <person name="Faraut T."/>
            <person name="Fievet G."/>
            <person name="Helmstetter N."/>
            <person name="King M."/>
            <person name="Knapp S.J."/>
            <person name="Lai Z."/>
            <person name="Le Paslier M.C."/>
            <person name="Lippi Y."/>
            <person name="Lorenzon L."/>
            <person name="Mandel J.R."/>
            <person name="Marage G."/>
            <person name="Marchand G."/>
            <person name="Marquand E."/>
            <person name="Bret-Mestries E."/>
            <person name="Morien E."/>
            <person name="Nambeesan S."/>
            <person name="Nguyen T."/>
            <person name="Pegot-Espagnet P."/>
            <person name="Pouilly N."/>
            <person name="Raftis F."/>
            <person name="Sallet E."/>
            <person name="Schiex T."/>
            <person name="Thomas J."/>
            <person name="Vandecasteele C."/>
            <person name="Vares D."/>
            <person name="Vear F."/>
            <person name="Vautrin S."/>
            <person name="Crespi M."/>
            <person name="Mangin B."/>
            <person name="Burke J.M."/>
            <person name="Salse J."/>
            <person name="Munos S."/>
            <person name="Vincourt P."/>
            <person name="Rieseberg L.H."/>
            <person name="Langlade N.B."/>
        </authorList>
    </citation>
    <scope>NUCLEOTIDE SEQUENCE</scope>
    <source>
        <tissue evidence="1">Leaves</tissue>
    </source>
</reference>
<gene>
    <name evidence="1" type="ORF">HanXRQr2_Chr05g0231751</name>
</gene>
<dbReference type="Gramene" id="mRNA:HanXRQr2_Chr05g0231751">
    <property type="protein sequence ID" value="CDS:HanXRQr2_Chr05g0231751.1"/>
    <property type="gene ID" value="HanXRQr2_Chr05g0231751"/>
</dbReference>
<proteinExistence type="predicted"/>
<sequence>METFQRSRRVTAACSMSCNIVQRPVCLSTDPKPPPQPKTLARSFPVPAGRIATGGGETKFCFSIVSSTHPTVPSPPDTRTLKLGTFLNR</sequence>
<name>A0A9K3J2Q9_HELAN</name>
<dbReference type="Proteomes" id="UP000215914">
    <property type="component" value="Unassembled WGS sequence"/>
</dbReference>
<protein>
    <submittedName>
        <fullName evidence="1">Uncharacterized protein</fullName>
    </submittedName>
</protein>
<dbReference type="EMBL" id="MNCJ02000320">
    <property type="protein sequence ID" value="KAF5807271.1"/>
    <property type="molecule type" value="Genomic_DNA"/>
</dbReference>
<dbReference type="AlphaFoldDB" id="A0A9K3J2Q9"/>
<keyword evidence="2" id="KW-1185">Reference proteome</keyword>
<organism evidence="1 2">
    <name type="scientific">Helianthus annuus</name>
    <name type="common">Common sunflower</name>
    <dbReference type="NCBI Taxonomy" id="4232"/>
    <lineage>
        <taxon>Eukaryota</taxon>
        <taxon>Viridiplantae</taxon>
        <taxon>Streptophyta</taxon>
        <taxon>Embryophyta</taxon>
        <taxon>Tracheophyta</taxon>
        <taxon>Spermatophyta</taxon>
        <taxon>Magnoliopsida</taxon>
        <taxon>eudicotyledons</taxon>
        <taxon>Gunneridae</taxon>
        <taxon>Pentapetalae</taxon>
        <taxon>asterids</taxon>
        <taxon>campanulids</taxon>
        <taxon>Asterales</taxon>
        <taxon>Asteraceae</taxon>
        <taxon>Asteroideae</taxon>
        <taxon>Heliantheae alliance</taxon>
        <taxon>Heliantheae</taxon>
        <taxon>Helianthus</taxon>
    </lineage>
</organism>
<evidence type="ECO:0000313" key="1">
    <source>
        <dbReference type="EMBL" id="KAF5807271.1"/>
    </source>
</evidence>